<gene>
    <name evidence="2" type="ORF">OR37_01356</name>
</gene>
<evidence type="ECO:0000313" key="2">
    <source>
        <dbReference type="EMBL" id="ENZ82778.1"/>
    </source>
</evidence>
<reference evidence="2 3" key="1">
    <citation type="journal article" date="2013" name="Genome Announc.">
        <title>Draft Genome Sequence for Caulobacter sp. Strain OR37, a Bacterium Tolerant to Heavy Metals.</title>
        <authorList>
            <person name="Utturkar S.M."/>
            <person name="Bollmann A."/>
            <person name="Brzoska R.M."/>
            <person name="Klingeman D.M."/>
            <person name="Epstein S.E."/>
            <person name="Palumbo A.V."/>
            <person name="Brown S.D."/>
        </authorList>
    </citation>
    <scope>NUCLEOTIDE SEQUENCE [LARGE SCALE GENOMIC DNA]</scope>
    <source>
        <strain evidence="2 3">OR37</strain>
    </source>
</reference>
<dbReference type="RefSeq" id="WP_004617321.1">
    <property type="nucleotide sequence ID" value="NZ_APMP01000005.1"/>
</dbReference>
<organism evidence="2 3">
    <name type="scientific">Caulobacter vibrioides OR37</name>
    <dbReference type="NCBI Taxonomy" id="1292034"/>
    <lineage>
        <taxon>Bacteria</taxon>
        <taxon>Pseudomonadati</taxon>
        <taxon>Pseudomonadota</taxon>
        <taxon>Alphaproteobacteria</taxon>
        <taxon>Caulobacterales</taxon>
        <taxon>Caulobacteraceae</taxon>
        <taxon>Caulobacter</taxon>
    </lineage>
</organism>
<dbReference type="EMBL" id="APMP01000005">
    <property type="protein sequence ID" value="ENZ82778.1"/>
    <property type="molecule type" value="Genomic_DNA"/>
</dbReference>
<dbReference type="AlphaFoldDB" id="R0EBE4"/>
<dbReference type="Proteomes" id="UP000013063">
    <property type="component" value="Unassembled WGS sequence"/>
</dbReference>
<dbReference type="OrthoDB" id="7189650at2"/>
<sequence length="126" mass="13843" precursor="true">MSRQKIVFLAVLVVVGLFIASIVASMFPAKRSLRNGYQMLVADKGETWLRSPDRHTLLTDVTSVWSSADRMVVESRTLNGVSHQYGPCDYQVVVGRGSPHAASKDEALAMIPGMKREAVSPHTCVR</sequence>
<name>R0EBE4_CAUVI</name>
<proteinExistence type="predicted"/>
<accession>R0EBE4</accession>
<protein>
    <submittedName>
        <fullName evidence="2">Uncharacterized protein</fullName>
    </submittedName>
</protein>
<feature type="transmembrane region" description="Helical" evidence="1">
    <location>
        <begin position="6"/>
        <end position="29"/>
    </location>
</feature>
<evidence type="ECO:0000313" key="3">
    <source>
        <dbReference type="Proteomes" id="UP000013063"/>
    </source>
</evidence>
<keyword evidence="1" id="KW-0472">Membrane</keyword>
<evidence type="ECO:0000256" key="1">
    <source>
        <dbReference type="SAM" id="Phobius"/>
    </source>
</evidence>
<comment type="caution">
    <text evidence="2">The sequence shown here is derived from an EMBL/GenBank/DDBJ whole genome shotgun (WGS) entry which is preliminary data.</text>
</comment>
<dbReference type="PATRIC" id="fig|1292034.3.peg.1345"/>
<keyword evidence="1" id="KW-1133">Transmembrane helix</keyword>
<keyword evidence="3" id="KW-1185">Reference proteome</keyword>
<keyword evidence="1" id="KW-0812">Transmembrane</keyword>